<dbReference type="Proteomes" id="UP000198636">
    <property type="component" value="Unassembled WGS sequence"/>
</dbReference>
<dbReference type="AlphaFoldDB" id="A0A1G5LAI9"/>
<proteinExistence type="predicted"/>
<accession>A0A1G5LAI9</accession>
<sequence>MIIMFLKKDKRPNGRVYLSIVEGFREPGTGKTKQRKVKSLGYLDDLEGKYDDPIAFFTELAKEMSRDAR</sequence>
<protein>
    <submittedName>
        <fullName evidence="1">Uncharacterized protein</fullName>
    </submittedName>
</protein>
<feature type="non-terminal residue" evidence="1">
    <location>
        <position position="69"/>
    </location>
</feature>
<reference evidence="1 2" key="1">
    <citation type="submission" date="2016-10" db="EMBL/GenBank/DDBJ databases">
        <authorList>
            <person name="de Groot N.N."/>
        </authorList>
    </citation>
    <scope>NUCLEOTIDE SEQUENCE [LARGE SCALE GENOMIC DNA]</scope>
    <source>
        <strain evidence="1 2">DSM 18978</strain>
    </source>
</reference>
<name>A0A1G5LAI9_9FIRM</name>
<evidence type="ECO:0000313" key="2">
    <source>
        <dbReference type="Proteomes" id="UP000198636"/>
    </source>
</evidence>
<evidence type="ECO:0000313" key="1">
    <source>
        <dbReference type="EMBL" id="SCZ09882.1"/>
    </source>
</evidence>
<gene>
    <name evidence="1" type="ORF">SAMN03080606_04240</name>
</gene>
<dbReference type="EMBL" id="FMUS01000047">
    <property type="protein sequence ID" value="SCZ09882.1"/>
    <property type="molecule type" value="Genomic_DNA"/>
</dbReference>
<organism evidence="1 2">
    <name type="scientific">Alkaliphilus peptidifermentans DSM 18978</name>
    <dbReference type="NCBI Taxonomy" id="1120976"/>
    <lineage>
        <taxon>Bacteria</taxon>
        <taxon>Bacillati</taxon>
        <taxon>Bacillota</taxon>
        <taxon>Clostridia</taxon>
        <taxon>Peptostreptococcales</taxon>
        <taxon>Natronincolaceae</taxon>
        <taxon>Alkaliphilus</taxon>
    </lineage>
</organism>
<keyword evidence="2" id="KW-1185">Reference proteome</keyword>